<sequence length="105" mass="11236">MVRLRDGESFPVRELPRRLLVVAVRKKATTARASAGVHKTSKGSGSSHPAMPPPPPSRMQPEGAAAAGDVTVEETDALDCGVCFLPLKPPIFQRSLLVDEYDADL</sequence>
<comment type="caution">
    <text evidence="2">The sequence shown here is derived from an EMBL/GenBank/DDBJ whole genome shotgun (WGS) entry which is preliminary data.</text>
</comment>
<evidence type="ECO:0000256" key="1">
    <source>
        <dbReference type="SAM" id="MobiDB-lite"/>
    </source>
</evidence>
<gene>
    <name evidence="2" type="ORF">C2845_PM06G06820</name>
</gene>
<reference evidence="3" key="1">
    <citation type="journal article" date="2019" name="Nat. Commun.">
        <title>The genome of broomcorn millet.</title>
        <authorList>
            <person name="Zou C."/>
            <person name="Miki D."/>
            <person name="Li D."/>
            <person name="Tang Q."/>
            <person name="Xiao L."/>
            <person name="Rajput S."/>
            <person name="Deng P."/>
            <person name="Jia W."/>
            <person name="Huang R."/>
            <person name="Zhang M."/>
            <person name="Sun Y."/>
            <person name="Hu J."/>
            <person name="Fu X."/>
            <person name="Schnable P.S."/>
            <person name="Li F."/>
            <person name="Zhang H."/>
            <person name="Feng B."/>
            <person name="Zhu X."/>
            <person name="Liu R."/>
            <person name="Schnable J.C."/>
            <person name="Zhu J.-K."/>
            <person name="Zhang H."/>
        </authorList>
    </citation>
    <scope>NUCLEOTIDE SEQUENCE [LARGE SCALE GENOMIC DNA]</scope>
</reference>
<name>A0A3L6REI3_PANMI</name>
<protein>
    <submittedName>
        <fullName evidence="2">E3 ubiquitin-protein ligase SINA-like 7</fullName>
    </submittedName>
</protein>
<evidence type="ECO:0000313" key="2">
    <source>
        <dbReference type="EMBL" id="RLN01220.1"/>
    </source>
</evidence>
<organism evidence="2 3">
    <name type="scientific">Panicum miliaceum</name>
    <name type="common">Proso millet</name>
    <name type="synonym">Broomcorn millet</name>
    <dbReference type="NCBI Taxonomy" id="4540"/>
    <lineage>
        <taxon>Eukaryota</taxon>
        <taxon>Viridiplantae</taxon>
        <taxon>Streptophyta</taxon>
        <taxon>Embryophyta</taxon>
        <taxon>Tracheophyta</taxon>
        <taxon>Spermatophyta</taxon>
        <taxon>Magnoliopsida</taxon>
        <taxon>Liliopsida</taxon>
        <taxon>Poales</taxon>
        <taxon>Poaceae</taxon>
        <taxon>PACMAD clade</taxon>
        <taxon>Panicoideae</taxon>
        <taxon>Panicodae</taxon>
        <taxon>Paniceae</taxon>
        <taxon>Panicinae</taxon>
        <taxon>Panicum</taxon>
        <taxon>Panicum sect. Panicum</taxon>
    </lineage>
</organism>
<keyword evidence="3" id="KW-1185">Reference proteome</keyword>
<dbReference type="OrthoDB" id="10515994at2759"/>
<dbReference type="Proteomes" id="UP000275267">
    <property type="component" value="Unassembled WGS sequence"/>
</dbReference>
<evidence type="ECO:0000313" key="3">
    <source>
        <dbReference type="Proteomes" id="UP000275267"/>
    </source>
</evidence>
<dbReference type="EMBL" id="PQIB02000009">
    <property type="protein sequence ID" value="RLN01220.1"/>
    <property type="molecule type" value="Genomic_DNA"/>
</dbReference>
<dbReference type="AlphaFoldDB" id="A0A3L6REI3"/>
<proteinExistence type="predicted"/>
<accession>A0A3L6REI3</accession>
<feature type="region of interest" description="Disordered" evidence="1">
    <location>
        <begin position="28"/>
        <end position="68"/>
    </location>
</feature>